<evidence type="ECO:0000256" key="1">
    <source>
        <dbReference type="ARBA" id="ARBA00004651"/>
    </source>
</evidence>
<name>A0ABR4TF80_CLOHA</name>
<reference evidence="10 11" key="1">
    <citation type="submission" date="2014-02" db="EMBL/GenBank/DDBJ databases">
        <title>Plasmidome dynamics in the species complex Clostridium novyi sensu lato converts strains of independent lineages into distinctly different pathogens.</title>
        <authorList>
            <person name="Skarin H."/>
            <person name="Segerman B."/>
        </authorList>
    </citation>
    <scope>NUCLEOTIDE SEQUENCE [LARGE SCALE GENOMIC DNA]</scope>
    <source>
        <strain evidence="10 11">NCTC 9693</strain>
    </source>
</reference>
<keyword evidence="8 9" id="KW-0472">Membrane</keyword>
<evidence type="ECO:0000256" key="6">
    <source>
        <dbReference type="ARBA" id="ARBA00022692"/>
    </source>
</evidence>
<feature type="transmembrane region" description="Helical" evidence="9">
    <location>
        <begin position="293"/>
        <end position="314"/>
    </location>
</feature>
<dbReference type="HAMAP" id="MF_00024">
    <property type="entry name" value="CobD_CbiB"/>
    <property type="match status" value="1"/>
</dbReference>
<comment type="similarity">
    <text evidence="3 9">Belongs to the CobD/CbiB family.</text>
</comment>
<dbReference type="PANTHER" id="PTHR34308">
    <property type="entry name" value="COBALAMIN BIOSYNTHESIS PROTEIN CBIB"/>
    <property type="match status" value="1"/>
</dbReference>
<feature type="transmembrane region" description="Helical" evidence="9">
    <location>
        <begin position="83"/>
        <end position="101"/>
    </location>
</feature>
<accession>A0ABR4TF80</accession>
<feature type="transmembrane region" description="Helical" evidence="9">
    <location>
        <begin position="204"/>
        <end position="224"/>
    </location>
</feature>
<dbReference type="EMBL" id="JENX01000112">
    <property type="protein sequence ID" value="KEI15214.1"/>
    <property type="molecule type" value="Genomic_DNA"/>
</dbReference>
<dbReference type="Pfam" id="PF03186">
    <property type="entry name" value="CobD_Cbib"/>
    <property type="match status" value="1"/>
</dbReference>
<proteinExistence type="inferred from homology"/>
<sequence>MQMSNIYLAFILDCILGDPYWFPHPVRFIGKYISFFEKQIRKANFKDKTLKVWGIFLTLSIIGLTYGICFGILKAAYVINPKVYYILNIVILWTCIAPKCLSNEAIKIYKELLNNNIEKSRNQLSYIVGRDTDNLDEGEITRAVVETVGENTSDGIIAPLMYMFLGGAPLALTYKAINTLDSMVGYKEDIYLNFGWFSAKLDDVVNYIPARLTALFMIISAFILRFDYKNCIKIINRDKNNHTSPNAGYPESAMAGALKIKLGGTNSYFGKLTYKPTIGDELKKLEKEDIRKATVLMYGTTIVSIVIFSIVLVFCGLVY</sequence>
<evidence type="ECO:0000256" key="9">
    <source>
        <dbReference type="HAMAP-Rule" id="MF_00024"/>
    </source>
</evidence>
<dbReference type="NCBIfam" id="TIGR00380">
    <property type="entry name" value="cobal_cbiB"/>
    <property type="match status" value="1"/>
</dbReference>
<evidence type="ECO:0000313" key="10">
    <source>
        <dbReference type="EMBL" id="KEI15214.1"/>
    </source>
</evidence>
<feature type="transmembrane region" description="Helical" evidence="9">
    <location>
        <begin position="50"/>
        <end position="77"/>
    </location>
</feature>
<evidence type="ECO:0000256" key="5">
    <source>
        <dbReference type="ARBA" id="ARBA00022573"/>
    </source>
</evidence>
<keyword evidence="4 9" id="KW-1003">Cell membrane</keyword>
<evidence type="ECO:0000256" key="2">
    <source>
        <dbReference type="ARBA" id="ARBA00004953"/>
    </source>
</evidence>
<protein>
    <recommendedName>
        <fullName evidence="9">Cobalamin biosynthesis protein CobD</fullName>
    </recommendedName>
</protein>
<evidence type="ECO:0000313" key="11">
    <source>
        <dbReference type="Proteomes" id="UP000027937"/>
    </source>
</evidence>
<evidence type="ECO:0000256" key="8">
    <source>
        <dbReference type="ARBA" id="ARBA00023136"/>
    </source>
</evidence>
<evidence type="ECO:0000256" key="4">
    <source>
        <dbReference type="ARBA" id="ARBA00022475"/>
    </source>
</evidence>
<dbReference type="NCBIfam" id="NF002281">
    <property type="entry name" value="PRK01209.2-5"/>
    <property type="match status" value="1"/>
</dbReference>
<comment type="subcellular location">
    <subcellularLocation>
        <location evidence="1 9">Cell membrane</location>
        <topology evidence="1 9">Multi-pass membrane protein</topology>
    </subcellularLocation>
</comment>
<comment type="caution">
    <text evidence="10">The sequence shown here is derived from an EMBL/GenBank/DDBJ whole genome shotgun (WGS) entry which is preliminary data.</text>
</comment>
<keyword evidence="11" id="KW-1185">Reference proteome</keyword>
<organism evidence="10 11">
    <name type="scientific">Clostridium haemolyticum NCTC 9693</name>
    <dbReference type="NCBI Taxonomy" id="1443114"/>
    <lineage>
        <taxon>Bacteria</taxon>
        <taxon>Bacillati</taxon>
        <taxon>Bacillota</taxon>
        <taxon>Clostridia</taxon>
        <taxon>Eubacteriales</taxon>
        <taxon>Clostridiaceae</taxon>
        <taxon>Clostridium</taxon>
    </lineage>
</organism>
<dbReference type="Proteomes" id="UP000027937">
    <property type="component" value="Unassembled WGS sequence"/>
</dbReference>
<keyword evidence="7 9" id="KW-1133">Transmembrane helix</keyword>
<comment type="pathway">
    <text evidence="2 9">Cofactor biosynthesis; adenosylcobalamin biosynthesis.</text>
</comment>
<dbReference type="PANTHER" id="PTHR34308:SF1">
    <property type="entry name" value="COBALAMIN BIOSYNTHESIS PROTEIN CBIB"/>
    <property type="match status" value="1"/>
</dbReference>
<gene>
    <name evidence="9" type="primary">cobD</name>
    <name evidence="10" type="ORF">Z960_01145</name>
</gene>
<evidence type="ECO:0000256" key="3">
    <source>
        <dbReference type="ARBA" id="ARBA00006263"/>
    </source>
</evidence>
<dbReference type="InterPro" id="IPR004485">
    <property type="entry name" value="Cobalamin_biosynth_CobD/CbiB"/>
</dbReference>
<keyword evidence="5 9" id="KW-0169">Cobalamin biosynthesis</keyword>
<comment type="function">
    <text evidence="9">Converts cobyric acid to cobinamide by the addition of aminopropanol on the F carboxylic group.</text>
</comment>
<evidence type="ECO:0000256" key="7">
    <source>
        <dbReference type="ARBA" id="ARBA00022989"/>
    </source>
</evidence>
<feature type="transmembrane region" description="Helical" evidence="9">
    <location>
        <begin position="160"/>
        <end position="177"/>
    </location>
</feature>
<keyword evidence="6 9" id="KW-0812">Transmembrane</keyword>